<reference evidence="2" key="1">
    <citation type="submission" date="2023-03" db="EMBL/GenBank/DDBJ databases">
        <title>Massive genome expansion in bonnet fungi (Mycena s.s.) driven by repeated elements and novel gene families across ecological guilds.</title>
        <authorList>
            <consortium name="Lawrence Berkeley National Laboratory"/>
            <person name="Harder C.B."/>
            <person name="Miyauchi S."/>
            <person name="Viragh M."/>
            <person name="Kuo A."/>
            <person name="Thoen E."/>
            <person name="Andreopoulos B."/>
            <person name="Lu D."/>
            <person name="Skrede I."/>
            <person name="Drula E."/>
            <person name="Henrissat B."/>
            <person name="Morin E."/>
            <person name="Kohler A."/>
            <person name="Barry K."/>
            <person name="LaButti K."/>
            <person name="Morin E."/>
            <person name="Salamov A."/>
            <person name="Lipzen A."/>
            <person name="Mereny Z."/>
            <person name="Hegedus B."/>
            <person name="Baldrian P."/>
            <person name="Stursova M."/>
            <person name="Weitz H."/>
            <person name="Taylor A."/>
            <person name="Grigoriev I.V."/>
            <person name="Nagy L.G."/>
            <person name="Martin F."/>
            <person name="Kauserud H."/>
        </authorList>
    </citation>
    <scope>NUCLEOTIDE SEQUENCE</scope>
    <source>
        <strain evidence="2">CBHHK002</strain>
    </source>
</reference>
<accession>A0AAD6ZST1</accession>
<organism evidence="2 3">
    <name type="scientific">Mycena albidolilacea</name>
    <dbReference type="NCBI Taxonomy" id="1033008"/>
    <lineage>
        <taxon>Eukaryota</taxon>
        <taxon>Fungi</taxon>
        <taxon>Dikarya</taxon>
        <taxon>Basidiomycota</taxon>
        <taxon>Agaricomycotina</taxon>
        <taxon>Agaricomycetes</taxon>
        <taxon>Agaricomycetidae</taxon>
        <taxon>Agaricales</taxon>
        <taxon>Marasmiineae</taxon>
        <taxon>Mycenaceae</taxon>
        <taxon>Mycena</taxon>
    </lineage>
</organism>
<protein>
    <recommendedName>
        <fullName evidence="4">Transmembrane protein</fullName>
    </recommendedName>
</protein>
<keyword evidence="1" id="KW-0472">Membrane</keyword>
<dbReference type="EMBL" id="JARIHO010000030">
    <property type="protein sequence ID" value="KAJ7337012.1"/>
    <property type="molecule type" value="Genomic_DNA"/>
</dbReference>
<evidence type="ECO:0000256" key="1">
    <source>
        <dbReference type="SAM" id="Phobius"/>
    </source>
</evidence>
<name>A0AAD6ZST1_9AGAR</name>
<feature type="transmembrane region" description="Helical" evidence="1">
    <location>
        <begin position="90"/>
        <end position="111"/>
    </location>
</feature>
<evidence type="ECO:0000313" key="2">
    <source>
        <dbReference type="EMBL" id="KAJ7337012.1"/>
    </source>
</evidence>
<evidence type="ECO:0008006" key="4">
    <source>
        <dbReference type="Google" id="ProtNLM"/>
    </source>
</evidence>
<keyword evidence="1" id="KW-1133">Transmembrane helix</keyword>
<sequence>MSHWTCLLQYRCMEHNLYNFTECETFYSRLPTCLESIDIAFTKAIIMLENRLASLDLYSAHTTRYIHPRQESDCFTKSARKTQTALDREYSPLCVLFTAWLVANAVHMLILPLQLKLLQTPFQKEFLATADVPWPSEEVATVRAVGTTGSASLLLRRHQARMRYVAAE</sequence>
<comment type="caution">
    <text evidence="2">The sequence shown here is derived from an EMBL/GenBank/DDBJ whole genome shotgun (WGS) entry which is preliminary data.</text>
</comment>
<gene>
    <name evidence="2" type="ORF">DFH08DRAFT_1018224</name>
</gene>
<keyword evidence="1" id="KW-0812">Transmembrane</keyword>
<dbReference type="AlphaFoldDB" id="A0AAD6ZST1"/>
<evidence type="ECO:0000313" key="3">
    <source>
        <dbReference type="Proteomes" id="UP001218218"/>
    </source>
</evidence>
<keyword evidence="3" id="KW-1185">Reference proteome</keyword>
<dbReference type="Proteomes" id="UP001218218">
    <property type="component" value="Unassembled WGS sequence"/>
</dbReference>
<proteinExistence type="predicted"/>